<dbReference type="InterPro" id="IPR004821">
    <property type="entry name" value="Cyt_trans-like"/>
</dbReference>
<evidence type="ECO:0000256" key="10">
    <source>
        <dbReference type="ARBA" id="ARBA00049494"/>
    </source>
</evidence>
<reference evidence="12" key="1">
    <citation type="submission" date="2023-07" db="EMBL/GenBank/DDBJ databases">
        <authorList>
            <person name="Peng Z."/>
        </authorList>
    </citation>
    <scope>NUCLEOTIDE SEQUENCE</scope>
    <source>
        <strain evidence="12">KP219</strain>
    </source>
</reference>
<dbReference type="GO" id="GO:0005524">
    <property type="term" value="F:ATP binding"/>
    <property type="evidence" value="ECO:0007669"/>
    <property type="project" value="UniProtKB-KW"/>
</dbReference>
<evidence type="ECO:0000256" key="5">
    <source>
        <dbReference type="ARBA" id="ARBA00022679"/>
    </source>
</evidence>
<proteinExistence type="predicted"/>
<sequence>MQVHRSLSQLPAFRNAVLTIGTFDGVHLGHQKIIQQLVQSAREVNGESVLISFDPHPRKIISSVPGDIRLLTLL</sequence>
<gene>
    <name evidence="12" type="ORF">Q6294_33035</name>
</gene>
<evidence type="ECO:0000313" key="12">
    <source>
        <dbReference type="EMBL" id="MDP0971765.1"/>
    </source>
</evidence>
<keyword evidence="9" id="KW-0067">ATP-binding</keyword>
<evidence type="ECO:0000256" key="3">
    <source>
        <dbReference type="ARBA" id="ARBA00022630"/>
    </source>
</evidence>
<dbReference type="EC" id="2.7.7.2" evidence="2"/>
<accession>A0AAW8ASV1</accession>
<feature type="non-terminal residue" evidence="12">
    <location>
        <position position="74"/>
    </location>
</feature>
<comment type="pathway">
    <text evidence="1">Cofactor biosynthesis; FAD biosynthesis; FAD from FMN: step 1/1.</text>
</comment>
<dbReference type="Pfam" id="PF06574">
    <property type="entry name" value="FAD_syn"/>
    <property type="match status" value="1"/>
</dbReference>
<evidence type="ECO:0000256" key="1">
    <source>
        <dbReference type="ARBA" id="ARBA00004726"/>
    </source>
</evidence>
<evidence type="ECO:0000256" key="7">
    <source>
        <dbReference type="ARBA" id="ARBA00022741"/>
    </source>
</evidence>
<dbReference type="AlphaFoldDB" id="A0AAW8ASV1"/>
<comment type="caution">
    <text evidence="12">The sequence shown here is derived from an EMBL/GenBank/DDBJ whole genome shotgun (WGS) entry which is preliminary data.</text>
</comment>
<dbReference type="SUPFAM" id="SSF52374">
    <property type="entry name" value="Nucleotidylyl transferase"/>
    <property type="match status" value="1"/>
</dbReference>
<keyword evidence="3" id="KW-0285">Flavoprotein</keyword>
<evidence type="ECO:0000256" key="9">
    <source>
        <dbReference type="ARBA" id="ARBA00022840"/>
    </source>
</evidence>
<dbReference type="Proteomes" id="UP001244490">
    <property type="component" value="Unassembled WGS sequence"/>
</dbReference>
<feature type="domain" description="FAD synthetase" evidence="11">
    <location>
        <begin position="14"/>
        <end position="70"/>
    </location>
</feature>
<evidence type="ECO:0000256" key="8">
    <source>
        <dbReference type="ARBA" id="ARBA00022827"/>
    </source>
</evidence>
<evidence type="ECO:0000256" key="6">
    <source>
        <dbReference type="ARBA" id="ARBA00022695"/>
    </source>
</evidence>
<organism evidence="12 13">
    <name type="scientific">Klebsiella pneumoniae</name>
    <dbReference type="NCBI Taxonomy" id="573"/>
    <lineage>
        <taxon>Bacteria</taxon>
        <taxon>Pseudomonadati</taxon>
        <taxon>Pseudomonadota</taxon>
        <taxon>Gammaproteobacteria</taxon>
        <taxon>Enterobacterales</taxon>
        <taxon>Enterobacteriaceae</taxon>
        <taxon>Klebsiella/Raoultella group</taxon>
        <taxon>Klebsiella</taxon>
        <taxon>Klebsiella pneumoniae complex</taxon>
    </lineage>
</organism>
<name>A0AAW8ASV1_KLEPN</name>
<dbReference type="Gene3D" id="3.40.50.620">
    <property type="entry name" value="HUPs"/>
    <property type="match status" value="1"/>
</dbReference>
<dbReference type="EMBL" id="JAUUIA010001196">
    <property type="protein sequence ID" value="MDP0971765.1"/>
    <property type="molecule type" value="Genomic_DNA"/>
</dbReference>
<evidence type="ECO:0000256" key="4">
    <source>
        <dbReference type="ARBA" id="ARBA00022643"/>
    </source>
</evidence>
<dbReference type="InterPro" id="IPR015864">
    <property type="entry name" value="FAD_synthase"/>
</dbReference>
<keyword evidence="5" id="KW-0808">Transferase</keyword>
<keyword evidence="8" id="KW-0274">FAD</keyword>
<protein>
    <recommendedName>
        <fullName evidence="2">FAD synthase</fullName>
        <ecNumber evidence="2">2.7.7.2</ecNumber>
    </recommendedName>
</protein>
<dbReference type="GO" id="GO:0009231">
    <property type="term" value="P:riboflavin biosynthetic process"/>
    <property type="evidence" value="ECO:0007669"/>
    <property type="project" value="InterPro"/>
</dbReference>
<evidence type="ECO:0000256" key="2">
    <source>
        <dbReference type="ARBA" id="ARBA00012393"/>
    </source>
</evidence>
<evidence type="ECO:0000313" key="13">
    <source>
        <dbReference type="Proteomes" id="UP001244490"/>
    </source>
</evidence>
<dbReference type="InterPro" id="IPR014729">
    <property type="entry name" value="Rossmann-like_a/b/a_fold"/>
</dbReference>
<keyword evidence="6 12" id="KW-0548">Nucleotidyltransferase</keyword>
<dbReference type="NCBIfam" id="TIGR00125">
    <property type="entry name" value="cyt_tran_rel"/>
    <property type="match status" value="1"/>
</dbReference>
<keyword evidence="7" id="KW-0547">Nucleotide-binding</keyword>
<evidence type="ECO:0000259" key="11">
    <source>
        <dbReference type="Pfam" id="PF06574"/>
    </source>
</evidence>
<dbReference type="GO" id="GO:0003919">
    <property type="term" value="F:FMN adenylyltransferase activity"/>
    <property type="evidence" value="ECO:0007669"/>
    <property type="project" value="UniProtKB-EC"/>
</dbReference>
<keyword evidence="4" id="KW-0288">FMN</keyword>
<comment type="catalytic activity">
    <reaction evidence="10">
        <text>FMN + ATP + H(+) = FAD + diphosphate</text>
        <dbReference type="Rhea" id="RHEA:17237"/>
        <dbReference type="ChEBI" id="CHEBI:15378"/>
        <dbReference type="ChEBI" id="CHEBI:30616"/>
        <dbReference type="ChEBI" id="CHEBI:33019"/>
        <dbReference type="ChEBI" id="CHEBI:57692"/>
        <dbReference type="ChEBI" id="CHEBI:58210"/>
        <dbReference type="EC" id="2.7.7.2"/>
    </reaction>
</comment>